<dbReference type="InterPro" id="IPR045620">
    <property type="entry name" value="DUF6442"/>
</dbReference>
<dbReference type="Pfam" id="PF20040">
    <property type="entry name" value="DUF6442"/>
    <property type="match status" value="1"/>
</dbReference>
<organism evidence="2 3">
    <name type="scientific">Lapidilactobacillus achengensis</name>
    <dbReference type="NCBI Taxonomy" id="2486000"/>
    <lineage>
        <taxon>Bacteria</taxon>
        <taxon>Bacillati</taxon>
        <taxon>Bacillota</taxon>
        <taxon>Bacilli</taxon>
        <taxon>Lactobacillales</taxon>
        <taxon>Lactobacillaceae</taxon>
        <taxon>Lapidilactobacillus</taxon>
    </lineage>
</organism>
<evidence type="ECO:0000313" key="2">
    <source>
        <dbReference type="EMBL" id="MFC6314658.1"/>
    </source>
</evidence>
<feature type="transmembrane region" description="Helical" evidence="1">
    <location>
        <begin position="28"/>
        <end position="48"/>
    </location>
</feature>
<keyword evidence="1" id="KW-1133">Transmembrane helix</keyword>
<comment type="caution">
    <text evidence="2">The sequence shown here is derived from an EMBL/GenBank/DDBJ whole genome shotgun (WGS) entry which is preliminary data.</text>
</comment>
<dbReference type="RefSeq" id="WP_125602139.1">
    <property type="nucleotide sequence ID" value="NZ_JBHSSM010000013.1"/>
</dbReference>
<name>A0ABW1ULX1_9LACO</name>
<keyword evidence="3" id="KW-1185">Reference proteome</keyword>
<protein>
    <submittedName>
        <fullName evidence="2">DUF6442 family protein</fullName>
    </submittedName>
</protein>
<gene>
    <name evidence="2" type="ORF">ACFQHW_03645</name>
</gene>
<keyword evidence="1" id="KW-0812">Transmembrane</keyword>
<evidence type="ECO:0000256" key="1">
    <source>
        <dbReference type="SAM" id="Phobius"/>
    </source>
</evidence>
<feature type="transmembrane region" description="Helical" evidence="1">
    <location>
        <begin position="77"/>
        <end position="103"/>
    </location>
</feature>
<dbReference type="EMBL" id="JBHSSM010000013">
    <property type="protein sequence ID" value="MFC6314658.1"/>
    <property type="molecule type" value="Genomic_DNA"/>
</dbReference>
<proteinExistence type="predicted"/>
<keyword evidence="1" id="KW-0472">Membrane</keyword>
<dbReference type="Proteomes" id="UP001596310">
    <property type="component" value="Unassembled WGS sequence"/>
</dbReference>
<evidence type="ECO:0000313" key="3">
    <source>
        <dbReference type="Proteomes" id="UP001596310"/>
    </source>
</evidence>
<sequence length="104" mass="11956">MDKKKLLQVAQAERRDEGRLGRITQLSLVHYLMLMIAWLIIFVIRILAKQPTTDLFFMILVAGLGHEVFSWQQHKSWWSALFLLVLLAAVATTGWSLVAPLLLR</sequence>
<accession>A0ABW1ULX1</accession>
<reference evidence="3" key="1">
    <citation type="journal article" date="2019" name="Int. J. Syst. Evol. Microbiol.">
        <title>The Global Catalogue of Microorganisms (GCM) 10K type strain sequencing project: providing services to taxonomists for standard genome sequencing and annotation.</title>
        <authorList>
            <consortium name="The Broad Institute Genomics Platform"/>
            <consortium name="The Broad Institute Genome Sequencing Center for Infectious Disease"/>
            <person name="Wu L."/>
            <person name="Ma J."/>
        </authorList>
    </citation>
    <scope>NUCLEOTIDE SEQUENCE [LARGE SCALE GENOMIC DNA]</scope>
    <source>
        <strain evidence="3">CCM 8897</strain>
    </source>
</reference>